<evidence type="ECO:0008006" key="7">
    <source>
        <dbReference type="Google" id="ProtNLM"/>
    </source>
</evidence>
<dbReference type="InterPro" id="IPR028994">
    <property type="entry name" value="Integrin_alpha_N"/>
</dbReference>
<protein>
    <recommendedName>
        <fullName evidence="7">Integrin</fullName>
    </recommendedName>
</protein>
<comment type="caution">
    <text evidence="5">The sequence shown here is derived from an EMBL/GenBank/DDBJ whole genome shotgun (WGS) entry which is preliminary data.</text>
</comment>
<dbReference type="SUPFAM" id="SSF50965">
    <property type="entry name" value="Galactose oxidase, central domain"/>
    <property type="match status" value="1"/>
</dbReference>
<feature type="compositionally biased region" description="Acidic residues" evidence="4">
    <location>
        <begin position="34"/>
        <end position="45"/>
    </location>
</feature>
<dbReference type="AlphaFoldDB" id="A0A2S9YXE5"/>
<keyword evidence="2" id="KW-0677">Repeat</keyword>
<evidence type="ECO:0000313" key="5">
    <source>
        <dbReference type="EMBL" id="PRQ09776.1"/>
    </source>
</evidence>
<dbReference type="InterPro" id="IPR013517">
    <property type="entry name" value="FG-GAP"/>
</dbReference>
<accession>A0A2S9YXE5</accession>
<evidence type="ECO:0000256" key="4">
    <source>
        <dbReference type="SAM" id="MobiDB-lite"/>
    </source>
</evidence>
<name>A0A2S9YXE5_9BACT</name>
<dbReference type="Proteomes" id="UP000238823">
    <property type="component" value="Unassembled WGS sequence"/>
</dbReference>
<dbReference type="Gene3D" id="2.130.10.130">
    <property type="entry name" value="Integrin alpha, N-terminal"/>
    <property type="match status" value="4"/>
</dbReference>
<dbReference type="SMART" id="SM00191">
    <property type="entry name" value="Int_alpha"/>
    <property type="match status" value="6"/>
</dbReference>
<gene>
    <name evidence="5" type="ORF">ENSA7_05310</name>
</gene>
<feature type="compositionally biased region" description="Low complexity" evidence="4">
    <location>
        <begin position="7"/>
        <end position="32"/>
    </location>
</feature>
<evidence type="ECO:0000256" key="2">
    <source>
        <dbReference type="ARBA" id="ARBA00022737"/>
    </source>
</evidence>
<evidence type="ECO:0000256" key="3">
    <source>
        <dbReference type="ARBA" id="ARBA00023180"/>
    </source>
</evidence>
<evidence type="ECO:0000256" key="1">
    <source>
        <dbReference type="ARBA" id="ARBA00022729"/>
    </source>
</evidence>
<reference evidence="5 6" key="1">
    <citation type="submission" date="2018-03" db="EMBL/GenBank/DDBJ databases">
        <title>Draft Genome Sequences of the Obligatory Marine Myxobacteria Enhygromyxa salina SWB007.</title>
        <authorList>
            <person name="Poehlein A."/>
            <person name="Moghaddam J.A."/>
            <person name="Harms H."/>
            <person name="Alanjari M."/>
            <person name="Koenig G.M."/>
            <person name="Daniel R."/>
            <person name="Schaeberle T.F."/>
        </authorList>
    </citation>
    <scope>NUCLEOTIDE SEQUENCE [LARGE SCALE GENOMIC DNA]</scope>
    <source>
        <strain evidence="5 6">SWB007</strain>
    </source>
</reference>
<keyword evidence="3" id="KW-0325">Glycoprotein</keyword>
<dbReference type="Pfam" id="PF14312">
    <property type="entry name" value="FG-GAP_2"/>
    <property type="match status" value="4"/>
</dbReference>
<sequence length="611" mass="62640">MVGNEVTGTSESGTSYGGDSSTGDGDGESTVGDGDGDSGDGDGEPGETSPPSAAVLDLNPAQPKLFKFSWAPVLHADYYRLLEKLGPGSEFVQVGEDIYGLEQDLIAPLVFRKEASYSLQACNAAGCSDCVAVHASSVMNDAIGYLKASNTNTEDHYGRSLSLSGDGTVLAVGAYGEDGGSINGNQGSNTMEDAGAVYLYGQDTPWDQPIYLKASTPSALAYFGTAVALSGDGTVLAVGARGESSNATGLNGDEADDSMPESGAVYIFVNVDDSWIQQAYIKSSNTDAGDGFGSALALSIDGKVLAVGAPFENSASRIINNGRDDNNAENAGAVYMFVRSGDDWSEQAYVKAENADVGDQFGVQLSLSDDGERLAVGANREDGSDAGDPGDNSTIDAGAAYLFDRNNGNVWAQTFYLKASYPDDNDWFGLGVSLSGDGATLAVGAQHEDSAASGIGVDQGDNSFNAAGAAYVFSEANGTWPQQAYIKAPNPMPLARFGRALRLSSDGNILAVTAHTETSSGVGIDGASADSGLTDAGAAYVFTRDGLEWAQHTYIKASNTDHGDRYGFGLALAADGSTLAIGADAEDGSAAGLGGDASDNSMQNSGAVYLY</sequence>
<proteinExistence type="predicted"/>
<dbReference type="PANTHER" id="PTHR36220:SF1">
    <property type="entry name" value="GAMMA TUBULIN COMPLEX COMPONENT C-TERMINAL DOMAIN-CONTAINING PROTEIN"/>
    <property type="match status" value="1"/>
</dbReference>
<keyword evidence="1" id="KW-0732">Signal</keyword>
<evidence type="ECO:0000313" key="6">
    <source>
        <dbReference type="Proteomes" id="UP000238823"/>
    </source>
</evidence>
<dbReference type="InterPro" id="IPR011043">
    <property type="entry name" value="Gal_Oxase/kelch_b-propeller"/>
</dbReference>
<dbReference type="InterPro" id="IPR013519">
    <property type="entry name" value="Int_alpha_beta-p"/>
</dbReference>
<dbReference type="EMBL" id="PVNL01000013">
    <property type="protein sequence ID" value="PRQ09776.1"/>
    <property type="molecule type" value="Genomic_DNA"/>
</dbReference>
<feature type="region of interest" description="Disordered" evidence="4">
    <location>
        <begin position="1"/>
        <end position="55"/>
    </location>
</feature>
<organism evidence="5 6">
    <name type="scientific">Enhygromyxa salina</name>
    <dbReference type="NCBI Taxonomy" id="215803"/>
    <lineage>
        <taxon>Bacteria</taxon>
        <taxon>Pseudomonadati</taxon>
        <taxon>Myxococcota</taxon>
        <taxon>Polyangia</taxon>
        <taxon>Nannocystales</taxon>
        <taxon>Nannocystaceae</taxon>
        <taxon>Enhygromyxa</taxon>
    </lineage>
</organism>
<dbReference type="PANTHER" id="PTHR36220">
    <property type="entry name" value="UNNAMED PRODUCT"/>
    <property type="match status" value="1"/>
</dbReference>